<dbReference type="InterPro" id="IPR033647">
    <property type="entry name" value="Aar2_N"/>
</dbReference>
<protein>
    <recommendedName>
        <fullName evidence="6">Protein AAR2 homolog</fullName>
    </recommendedName>
</protein>
<dbReference type="InterPro" id="IPR038516">
    <property type="entry name" value="AAR2_N_sf"/>
</dbReference>
<dbReference type="AlphaFoldDB" id="A0A5N6LVX6"/>
<evidence type="ECO:0000313" key="4">
    <source>
        <dbReference type="EMBL" id="KAD2805687.1"/>
    </source>
</evidence>
<dbReference type="PANTHER" id="PTHR12689">
    <property type="entry name" value="A1 CISTRON SPLICING FACTOR AAR2-RELATED"/>
    <property type="match status" value="1"/>
</dbReference>
<name>A0A5N6LVX6_9ASTR</name>
<dbReference type="InterPro" id="IPR007946">
    <property type="entry name" value="AAR2"/>
</dbReference>
<evidence type="ECO:0000259" key="2">
    <source>
        <dbReference type="Pfam" id="PF05282"/>
    </source>
</evidence>
<reference evidence="4 5" key="1">
    <citation type="submission" date="2019-05" db="EMBL/GenBank/DDBJ databases">
        <title>Mikania micrantha, genome provides insights into the molecular mechanism of rapid growth.</title>
        <authorList>
            <person name="Liu B."/>
        </authorList>
    </citation>
    <scope>NUCLEOTIDE SEQUENCE [LARGE SCALE GENOMIC DNA]</scope>
    <source>
        <strain evidence="4">NLD-2019</strain>
        <tissue evidence="4">Leaf</tissue>
    </source>
</reference>
<evidence type="ECO:0000259" key="3">
    <source>
        <dbReference type="Pfam" id="PF20981"/>
    </source>
</evidence>
<dbReference type="OrthoDB" id="201752at2759"/>
<evidence type="ECO:0000313" key="5">
    <source>
        <dbReference type="Proteomes" id="UP000326396"/>
    </source>
</evidence>
<dbReference type="CDD" id="cd13778">
    <property type="entry name" value="Aar2_C"/>
    <property type="match status" value="1"/>
</dbReference>
<dbReference type="FunFam" id="1.25.40.550:FF:000002">
    <property type="entry name" value="AAR2 protein family"/>
    <property type="match status" value="1"/>
</dbReference>
<dbReference type="EMBL" id="SZYD01000018">
    <property type="protein sequence ID" value="KAD2805687.1"/>
    <property type="molecule type" value="Genomic_DNA"/>
</dbReference>
<dbReference type="PANTHER" id="PTHR12689:SF4">
    <property type="entry name" value="PROTEIN AAR2 HOMOLOG"/>
    <property type="match status" value="1"/>
</dbReference>
<proteinExistence type="inferred from homology"/>
<dbReference type="Pfam" id="PF20981">
    <property type="entry name" value="AAR2_1st"/>
    <property type="match status" value="1"/>
</dbReference>
<evidence type="ECO:0008006" key="6">
    <source>
        <dbReference type="Google" id="ProtNLM"/>
    </source>
</evidence>
<accession>A0A5N6LVX6</accession>
<feature type="domain" description="AAR2 C-terminal" evidence="2">
    <location>
        <begin position="284"/>
        <end position="462"/>
    </location>
</feature>
<feature type="domain" description="AAR2 N-terminal" evidence="3">
    <location>
        <begin position="104"/>
        <end position="235"/>
    </location>
</feature>
<dbReference type="Gene3D" id="1.25.40.550">
    <property type="entry name" value="Aar2, C-terminal domain-like"/>
    <property type="match status" value="1"/>
</dbReference>
<dbReference type="Proteomes" id="UP000326396">
    <property type="component" value="Linkage Group LG8"/>
</dbReference>
<dbReference type="FunFam" id="2.60.34.20:FF:000001">
    <property type="entry name" value="protein AAR2 homolog"/>
    <property type="match status" value="1"/>
</dbReference>
<dbReference type="Pfam" id="PF05282">
    <property type="entry name" value="AAR2"/>
    <property type="match status" value="1"/>
</dbReference>
<dbReference type="Gene3D" id="2.60.34.20">
    <property type="match status" value="1"/>
</dbReference>
<comment type="similarity">
    <text evidence="1">Belongs to the AAR2 family.</text>
</comment>
<evidence type="ECO:0000256" key="1">
    <source>
        <dbReference type="ARBA" id="ARBA00006281"/>
    </source>
</evidence>
<keyword evidence="5" id="KW-1185">Reference proteome</keyword>
<dbReference type="InterPro" id="IPR038514">
    <property type="entry name" value="AAR2_C_sf"/>
</dbReference>
<dbReference type="GO" id="GO:0000244">
    <property type="term" value="P:spliceosomal tri-snRNP complex assembly"/>
    <property type="evidence" value="ECO:0007669"/>
    <property type="project" value="TreeGrafter"/>
</dbReference>
<sequence length="583" mass="65904">MAAPATTIKRAPPMIYANRILPRGHGRSNAASGAPKPYHSILNQNKRDKAYTTKRAKKTGICGQSDYSAEVIEVILITAKYQLMGQEHNFEKVVDTALDLVKKGAALLFLDVPQHTLLGIDTQMFSVGPNFKGIKMIPPGPHFIYYSSSNRGGSEFSPMIGFFVDLNPSEAIIRKWDLQEEQLVKVPEEEEERYSQAVRRLEFDKYLGPYNLSKFGEWKMLSTYITKNVIERIEPIGADISVIHEPDILKNGPKTVMEEALSEQLKNTNIPKSDDTLKKRSCYYTKIPRLVKQKGVLSQDLTSLNLDKTSLLESILMKDYGGTEDLLLGELQFAFIAFLMGQSLEAFFQWKSIVSLLFGCIDAVSHILESNRLYLGLFLFIKVLHNQLKYALQKGQPDNNIAATEPITLLDDSFLSTDSFLQHLCQEFFTVVFEAPFVDGDLLSWTRRLKELLETSLGWVFQHKSGDEVFFDDNDEYLLCKVKLDESVYAVDNIEGLDQRVRREFSSPINSYGFPLVTQTAYISSRRPLPRRRGESNYNGACKALCSLLPVMNYEMRIGVLFVPGLHKSQLVGHSQVLSSMQA</sequence>
<organism evidence="4 5">
    <name type="scientific">Mikania micrantha</name>
    <name type="common">bitter vine</name>
    <dbReference type="NCBI Taxonomy" id="192012"/>
    <lineage>
        <taxon>Eukaryota</taxon>
        <taxon>Viridiplantae</taxon>
        <taxon>Streptophyta</taxon>
        <taxon>Embryophyta</taxon>
        <taxon>Tracheophyta</taxon>
        <taxon>Spermatophyta</taxon>
        <taxon>Magnoliopsida</taxon>
        <taxon>eudicotyledons</taxon>
        <taxon>Gunneridae</taxon>
        <taxon>Pentapetalae</taxon>
        <taxon>asterids</taxon>
        <taxon>campanulids</taxon>
        <taxon>Asterales</taxon>
        <taxon>Asteraceae</taxon>
        <taxon>Asteroideae</taxon>
        <taxon>Heliantheae alliance</taxon>
        <taxon>Eupatorieae</taxon>
        <taxon>Mikania</taxon>
    </lineage>
</organism>
<gene>
    <name evidence="4" type="ORF">E3N88_39064</name>
</gene>
<comment type="caution">
    <text evidence="4">The sequence shown here is derived from an EMBL/GenBank/DDBJ whole genome shotgun (WGS) entry which is preliminary data.</text>
</comment>
<dbReference type="CDD" id="cd13777">
    <property type="entry name" value="Aar2_N"/>
    <property type="match status" value="1"/>
</dbReference>
<dbReference type="InterPro" id="IPR033648">
    <property type="entry name" value="AAR2_C"/>
</dbReference>